<dbReference type="Pfam" id="PF05135">
    <property type="entry name" value="Phage_connect_1"/>
    <property type="match status" value="1"/>
</dbReference>
<dbReference type="Gene3D" id="1.10.3230.30">
    <property type="entry name" value="Phage gp6-like head-tail connector protein"/>
    <property type="match status" value="1"/>
</dbReference>
<dbReference type="InterPro" id="IPR021146">
    <property type="entry name" value="Phage_gp6-like_head-tail"/>
</dbReference>
<reference evidence="1 2" key="1">
    <citation type="submission" date="2015-09" db="EMBL/GenBank/DDBJ databases">
        <authorList>
            <consortium name="Pathogen Informatics"/>
        </authorList>
    </citation>
    <scope>NUCLEOTIDE SEQUENCE [LARGE SCALE GENOMIC DNA]</scope>
    <source>
        <strain evidence="1 2">2789STDY5608866</strain>
    </source>
</reference>
<dbReference type="RefSeq" id="WP_009266516.1">
    <property type="nucleotide sequence ID" value="NZ_CABIWY010000001.1"/>
</dbReference>
<proteinExistence type="predicted"/>
<organism evidence="1 2">
    <name type="scientific">Dorea longicatena</name>
    <dbReference type="NCBI Taxonomy" id="88431"/>
    <lineage>
        <taxon>Bacteria</taxon>
        <taxon>Bacillati</taxon>
        <taxon>Bacillota</taxon>
        <taxon>Clostridia</taxon>
        <taxon>Lachnospirales</taxon>
        <taxon>Lachnospiraceae</taxon>
        <taxon>Dorea</taxon>
    </lineage>
</organism>
<dbReference type="NCBIfam" id="TIGR01560">
    <property type="entry name" value="put_DNA_pack"/>
    <property type="match status" value="1"/>
</dbReference>
<sequence>MLITLEEAKEYLKVEYEDEDTLIQTLIDSSEILCRDIIRRDILPENAAVKTAVLYAVGVMFENRGTNEETEKMIPTLKNILSSNREEVF</sequence>
<dbReference type="AlphaFoldDB" id="A0A173W9F3"/>
<dbReference type="CDD" id="cd08054">
    <property type="entry name" value="gp6"/>
    <property type="match status" value="1"/>
</dbReference>
<dbReference type="EMBL" id="CYYY01000001">
    <property type="protein sequence ID" value="CUN35087.1"/>
    <property type="molecule type" value="Genomic_DNA"/>
</dbReference>
<dbReference type="InterPro" id="IPR006450">
    <property type="entry name" value="Phage_HK97_gp6-like"/>
</dbReference>
<protein>
    <submittedName>
        <fullName evidence="1">Uncharacterized phage protein (Possible DNA packaging)</fullName>
    </submittedName>
</protein>
<evidence type="ECO:0000313" key="1">
    <source>
        <dbReference type="EMBL" id="CUN35087.1"/>
    </source>
</evidence>
<dbReference type="Proteomes" id="UP000095439">
    <property type="component" value="Unassembled WGS sequence"/>
</dbReference>
<name>A0A173W9F3_9FIRM</name>
<gene>
    <name evidence="1" type="ORF">ERS852423_00078</name>
</gene>
<accession>A0A173W9F3</accession>
<evidence type="ECO:0000313" key="2">
    <source>
        <dbReference type="Proteomes" id="UP000095439"/>
    </source>
</evidence>